<proteinExistence type="predicted"/>
<evidence type="ECO:0000313" key="2">
    <source>
        <dbReference type="Proteomes" id="UP001216907"/>
    </source>
</evidence>
<name>A0ABT6FI95_9BACT</name>
<protein>
    <recommendedName>
        <fullName evidence="3">Pyridoxamine 5'-phosphate oxidase putative domain-containing protein</fullName>
    </recommendedName>
</protein>
<accession>A0ABT6FI95</accession>
<organism evidence="1 2">
    <name type="scientific">Paludisphaera mucosa</name>
    <dbReference type="NCBI Taxonomy" id="3030827"/>
    <lineage>
        <taxon>Bacteria</taxon>
        <taxon>Pseudomonadati</taxon>
        <taxon>Planctomycetota</taxon>
        <taxon>Planctomycetia</taxon>
        <taxon>Isosphaerales</taxon>
        <taxon>Isosphaeraceae</taxon>
        <taxon>Paludisphaera</taxon>
    </lineage>
</organism>
<dbReference type="Proteomes" id="UP001216907">
    <property type="component" value="Unassembled WGS sequence"/>
</dbReference>
<evidence type="ECO:0008006" key="3">
    <source>
        <dbReference type="Google" id="ProtNLM"/>
    </source>
</evidence>
<keyword evidence="2" id="KW-1185">Reference proteome</keyword>
<reference evidence="1 2" key="1">
    <citation type="submission" date="2023-03" db="EMBL/GenBank/DDBJ databases">
        <title>Paludisphaera mucosa sp. nov. a novel planctomycete from northern fen.</title>
        <authorList>
            <person name="Ivanova A."/>
        </authorList>
    </citation>
    <scope>NUCLEOTIDE SEQUENCE [LARGE SCALE GENOMIC DNA]</scope>
    <source>
        <strain evidence="1 2">Pla2</strain>
    </source>
</reference>
<gene>
    <name evidence="1" type="ORF">PZE19_26385</name>
</gene>
<comment type="caution">
    <text evidence="1">The sequence shown here is derived from an EMBL/GenBank/DDBJ whole genome shotgun (WGS) entry which is preliminary data.</text>
</comment>
<sequence>MPKELLRIAADIRWLRTVIQPGQAGLATELFFEVAGRPFSLTLDTVPEKAFLHTLAHTRCLAVLQISSVERGWVEAGRFEIRINDDDDGAEANAMADQVEWGPADPGQFRTVAGVDRTDNRSWGSRVVVRRTSLHIDDPRLS</sequence>
<dbReference type="RefSeq" id="WP_277863590.1">
    <property type="nucleotide sequence ID" value="NZ_JARRAG010000002.1"/>
</dbReference>
<dbReference type="EMBL" id="JARRAG010000002">
    <property type="protein sequence ID" value="MDG3007306.1"/>
    <property type="molecule type" value="Genomic_DNA"/>
</dbReference>
<evidence type="ECO:0000313" key="1">
    <source>
        <dbReference type="EMBL" id="MDG3007306.1"/>
    </source>
</evidence>